<dbReference type="Proteomes" id="UP000192578">
    <property type="component" value="Unassembled WGS sequence"/>
</dbReference>
<feature type="region of interest" description="Disordered" evidence="1">
    <location>
        <begin position="1"/>
        <end position="39"/>
    </location>
</feature>
<organism evidence="2 3">
    <name type="scientific">Hypsibius exemplaris</name>
    <name type="common">Freshwater tardigrade</name>
    <dbReference type="NCBI Taxonomy" id="2072580"/>
    <lineage>
        <taxon>Eukaryota</taxon>
        <taxon>Metazoa</taxon>
        <taxon>Ecdysozoa</taxon>
        <taxon>Tardigrada</taxon>
        <taxon>Eutardigrada</taxon>
        <taxon>Parachela</taxon>
        <taxon>Hypsibioidea</taxon>
        <taxon>Hypsibiidae</taxon>
        <taxon>Hypsibius</taxon>
    </lineage>
</organism>
<dbReference type="EMBL" id="MTYJ01000139">
    <property type="protein sequence ID" value="OQV12649.1"/>
    <property type="molecule type" value="Genomic_DNA"/>
</dbReference>
<protein>
    <submittedName>
        <fullName evidence="2">Uncharacterized protein</fullName>
    </submittedName>
</protein>
<evidence type="ECO:0000313" key="3">
    <source>
        <dbReference type="Proteomes" id="UP000192578"/>
    </source>
</evidence>
<keyword evidence="3" id="KW-1185">Reference proteome</keyword>
<evidence type="ECO:0000313" key="2">
    <source>
        <dbReference type="EMBL" id="OQV12649.1"/>
    </source>
</evidence>
<reference evidence="3" key="1">
    <citation type="submission" date="2017-01" db="EMBL/GenBank/DDBJ databases">
        <title>Comparative genomics of anhydrobiosis in the tardigrade Hypsibius dujardini.</title>
        <authorList>
            <person name="Yoshida Y."/>
            <person name="Koutsovoulos G."/>
            <person name="Laetsch D."/>
            <person name="Stevens L."/>
            <person name="Kumar S."/>
            <person name="Horikawa D."/>
            <person name="Ishino K."/>
            <person name="Komine S."/>
            <person name="Tomita M."/>
            <person name="Blaxter M."/>
            <person name="Arakawa K."/>
        </authorList>
    </citation>
    <scope>NUCLEOTIDE SEQUENCE [LARGE SCALE GENOMIC DNA]</scope>
    <source>
        <strain evidence="3">Z151</strain>
    </source>
</reference>
<dbReference type="AlphaFoldDB" id="A0A1W0WBR8"/>
<sequence length="175" mass="19390">MGRLSSSFHAEDVESKYKTKAPRSSQCSGPVATHTHRRSDTRVPACSDYIPHPGFTRWRAQVTGIPEDGTISVRLEMFMPVRICCNCLHMMRDDGTSWMVADLGRSLAVFLAWSGRWLWLVCSTKGGQDTDLFSLDAGRAKERNVQTAAGVFPVANSTSVYEGVQDSRSMNQPCI</sequence>
<name>A0A1W0WBR8_HYPEX</name>
<proteinExistence type="predicted"/>
<gene>
    <name evidence="2" type="ORF">BV898_13058</name>
</gene>
<evidence type="ECO:0000256" key="1">
    <source>
        <dbReference type="SAM" id="MobiDB-lite"/>
    </source>
</evidence>
<accession>A0A1W0WBR8</accession>
<comment type="caution">
    <text evidence="2">The sequence shown here is derived from an EMBL/GenBank/DDBJ whole genome shotgun (WGS) entry which is preliminary data.</text>
</comment>